<dbReference type="EMBL" id="CP001769">
    <property type="protein sequence ID" value="ADB38001.1"/>
    <property type="molecule type" value="Genomic_DNA"/>
</dbReference>
<proteinExistence type="predicted"/>
<organism evidence="2 3">
    <name type="scientific">Spirosoma linguale (strain ATCC 33905 / DSM 74 / LMG 10896 / Claus 1)</name>
    <dbReference type="NCBI Taxonomy" id="504472"/>
    <lineage>
        <taxon>Bacteria</taxon>
        <taxon>Pseudomonadati</taxon>
        <taxon>Bacteroidota</taxon>
        <taxon>Cytophagia</taxon>
        <taxon>Cytophagales</taxon>
        <taxon>Cytophagaceae</taxon>
        <taxon>Spirosoma</taxon>
    </lineage>
</organism>
<keyword evidence="3" id="KW-1185">Reference proteome</keyword>
<reference evidence="2 3" key="1">
    <citation type="journal article" date="2010" name="Stand. Genomic Sci.">
        <title>Complete genome sequence of Spirosoma linguale type strain (1).</title>
        <authorList>
            <person name="Lail K."/>
            <person name="Sikorski J."/>
            <person name="Saunders E."/>
            <person name="Lapidus A."/>
            <person name="Glavina Del Rio T."/>
            <person name="Copeland A."/>
            <person name="Tice H."/>
            <person name="Cheng J.-F."/>
            <person name="Lucas S."/>
            <person name="Nolan M."/>
            <person name="Bruce D."/>
            <person name="Goodwin L."/>
            <person name="Pitluck S."/>
            <person name="Ivanova N."/>
            <person name="Mavromatis K."/>
            <person name="Ovchinnikova G."/>
            <person name="Pati A."/>
            <person name="Chen A."/>
            <person name="Palaniappan K."/>
            <person name="Land M."/>
            <person name="Hauser L."/>
            <person name="Chang Y.-J."/>
            <person name="Jeffries C.D."/>
            <person name="Chain P."/>
            <person name="Brettin T."/>
            <person name="Detter J.C."/>
            <person name="Schuetze A."/>
            <person name="Rohde M."/>
            <person name="Tindall B.J."/>
            <person name="Goeker M."/>
            <person name="Bristow J."/>
            <person name="Eisen J.A."/>
            <person name="Markowitz V."/>
            <person name="Hugenholtz P."/>
            <person name="Kyrpides N.C."/>
            <person name="Klenk H.-P."/>
            <person name="Chen F."/>
        </authorList>
    </citation>
    <scope>NUCLEOTIDE SEQUENCE [LARGE SCALE GENOMIC DNA]</scope>
    <source>
        <strain evidence="3">ATCC 33905 / DSM 74 / LMG 10896 / Claus 1</strain>
    </source>
</reference>
<dbReference type="KEGG" id="sli:Slin_1956"/>
<feature type="compositionally biased region" description="Basic and acidic residues" evidence="1">
    <location>
        <begin position="154"/>
        <end position="167"/>
    </location>
</feature>
<dbReference type="RefSeq" id="WP_012926550.1">
    <property type="nucleotide sequence ID" value="NC_013730.1"/>
</dbReference>
<evidence type="ECO:0000313" key="2">
    <source>
        <dbReference type="EMBL" id="ADB38001.1"/>
    </source>
</evidence>
<gene>
    <name evidence="2" type="ordered locus">Slin_1956</name>
</gene>
<protein>
    <submittedName>
        <fullName evidence="2">Uncharacterized protein</fullName>
    </submittedName>
</protein>
<evidence type="ECO:0000256" key="1">
    <source>
        <dbReference type="SAM" id="MobiDB-lite"/>
    </source>
</evidence>
<dbReference type="AlphaFoldDB" id="D2QCJ6"/>
<sequence>MEENDKSGNDLPEGFDHVAERLQNTTQRLREIDKQIDNLPKDRGLSLEYRPPYFVGQKPGVQQRTIAALKEMQHQLKTDTLDKTEADTRNVDQKDGRVVRDQVREKLFPNPYREFNREDLLADKHTIKEIEQSQDYMDAQLVAKAAERNKAVVKTEKALPNKSEKDSPSVSPRFSLSLSYTKATSKDDSTPSKTPNKGKDIDRE</sequence>
<feature type="compositionally biased region" description="Polar residues" evidence="1">
    <location>
        <begin position="168"/>
        <end position="183"/>
    </location>
</feature>
<feature type="region of interest" description="Disordered" evidence="1">
    <location>
        <begin position="154"/>
        <end position="204"/>
    </location>
</feature>
<dbReference type="HOGENOM" id="CLU_1342557_0_0_10"/>
<dbReference type="Proteomes" id="UP000002028">
    <property type="component" value="Chromosome"/>
</dbReference>
<name>D2QCJ6_SPILD</name>
<evidence type="ECO:0000313" key="3">
    <source>
        <dbReference type="Proteomes" id="UP000002028"/>
    </source>
</evidence>
<accession>D2QCJ6</accession>